<dbReference type="InterPro" id="IPR023849">
    <property type="entry name" value="TQXA_dom"/>
</dbReference>
<dbReference type="OrthoDB" id="2676146at2"/>
<dbReference type="eggNOG" id="COG3468">
    <property type="taxonomic scope" value="Bacteria"/>
</dbReference>
<dbReference type="NCBIfam" id="TIGR01167">
    <property type="entry name" value="LPXTG_anchor"/>
    <property type="match status" value="1"/>
</dbReference>
<keyword evidence="2" id="KW-0472">Membrane</keyword>
<dbReference type="InterPro" id="IPR008475">
    <property type="entry name" value="PLipase_C_C"/>
</dbReference>
<feature type="transmembrane region" description="Helical" evidence="2">
    <location>
        <begin position="446"/>
        <end position="465"/>
    </location>
</feature>
<dbReference type="GO" id="GO:0016042">
    <property type="term" value="P:lipid catabolic process"/>
    <property type="evidence" value="ECO:0007669"/>
    <property type="project" value="InterPro"/>
</dbReference>
<evidence type="ECO:0008006" key="8">
    <source>
        <dbReference type="Google" id="ProtNLM"/>
    </source>
</evidence>
<keyword evidence="3" id="KW-0732">Signal</keyword>
<evidence type="ECO:0000259" key="5">
    <source>
        <dbReference type="Pfam" id="PF08341"/>
    </source>
</evidence>
<evidence type="ECO:0000313" key="7">
    <source>
        <dbReference type="Proteomes" id="UP000007842"/>
    </source>
</evidence>
<evidence type="ECO:0000256" key="3">
    <source>
        <dbReference type="SAM" id="SignalP"/>
    </source>
</evidence>
<protein>
    <recommendedName>
        <fullName evidence="8">TQXA domain-containing protein</fullName>
    </recommendedName>
</protein>
<dbReference type="Proteomes" id="UP000007842">
    <property type="component" value="Chromosome"/>
</dbReference>
<name>G8WQ94_STREN</name>
<evidence type="ECO:0000313" key="6">
    <source>
        <dbReference type="EMBL" id="AEW94154.1"/>
    </source>
</evidence>
<dbReference type="EMBL" id="CP003219">
    <property type="protein sequence ID" value="AEW94154.1"/>
    <property type="molecule type" value="Genomic_DNA"/>
</dbReference>
<dbReference type="NCBIfam" id="TIGR03934">
    <property type="entry name" value="TQXA_dom"/>
    <property type="match status" value="1"/>
</dbReference>
<keyword evidence="2" id="KW-0812">Transmembrane</keyword>
<dbReference type="InterPro" id="IPR013552">
    <property type="entry name" value="Thioester_dom"/>
</dbReference>
<evidence type="ECO:0000256" key="2">
    <source>
        <dbReference type="SAM" id="Phobius"/>
    </source>
</evidence>
<feature type="compositionally biased region" description="Low complexity" evidence="1">
    <location>
        <begin position="406"/>
        <end position="422"/>
    </location>
</feature>
<feature type="signal peptide" evidence="3">
    <location>
        <begin position="1"/>
        <end position="35"/>
    </location>
</feature>
<dbReference type="Gene3D" id="1.10.150.480">
    <property type="match status" value="1"/>
</dbReference>
<dbReference type="Pfam" id="PF08341">
    <property type="entry name" value="TED"/>
    <property type="match status" value="1"/>
</dbReference>
<feature type="chain" id="PRO_5003517774" description="TQXA domain-containing protein" evidence="3">
    <location>
        <begin position="36"/>
        <end position="475"/>
    </location>
</feature>
<organism evidence="6 7">
    <name type="scientific">Streptantibioticus cattleyicolor (strain ATCC 35852 / DSM 46488 / JCM 4925 / NBRC 14057 / NRRL 8057)</name>
    <name type="common">Streptomyces cattleya</name>
    <dbReference type="NCBI Taxonomy" id="1003195"/>
    <lineage>
        <taxon>Bacteria</taxon>
        <taxon>Bacillati</taxon>
        <taxon>Actinomycetota</taxon>
        <taxon>Actinomycetes</taxon>
        <taxon>Kitasatosporales</taxon>
        <taxon>Streptomycetaceae</taxon>
        <taxon>Streptantibioticus</taxon>
    </lineage>
</organism>
<feature type="domain" description="Bacterial phospholipase C C-terminal" evidence="4">
    <location>
        <begin position="320"/>
        <end position="390"/>
    </location>
</feature>
<dbReference type="AlphaFoldDB" id="G8WQ94"/>
<dbReference type="NCBIfam" id="NF041528">
    <property type="entry name" value="strep_LAETG"/>
    <property type="match status" value="1"/>
</dbReference>
<dbReference type="PATRIC" id="fig|1003195.29.peg.1790"/>
<gene>
    <name evidence="6" type="ordered locus">SCATT_17830</name>
</gene>
<dbReference type="HOGENOM" id="CLU_046281_0_0_11"/>
<keyword evidence="2" id="KW-1133">Transmembrane helix</keyword>
<dbReference type="STRING" id="1003195.SCATT_17830"/>
<feature type="domain" description="Thioester" evidence="5">
    <location>
        <begin position="85"/>
        <end position="185"/>
    </location>
</feature>
<dbReference type="RefSeq" id="WP_014627703.1">
    <property type="nucleotide sequence ID" value="NC_017586.1"/>
</dbReference>
<feature type="region of interest" description="Disordered" evidence="1">
    <location>
        <begin position="400"/>
        <end position="440"/>
    </location>
</feature>
<proteinExistence type="predicted"/>
<evidence type="ECO:0000259" key="4">
    <source>
        <dbReference type="Pfam" id="PF05506"/>
    </source>
</evidence>
<dbReference type="GO" id="GO:0004629">
    <property type="term" value="F:phospholipase C activity"/>
    <property type="evidence" value="ECO:0007669"/>
    <property type="project" value="InterPro"/>
</dbReference>
<accession>G8WQ94</accession>
<reference evidence="7" key="1">
    <citation type="submission" date="2011-12" db="EMBL/GenBank/DDBJ databases">
        <title>Complete genome sequence of Streptomyces cattleya strain DSM 46488.</title>
        <authorList>
            <person name="Ou H.-Y."/>
            <person name="Li P."/>
            <person name="Zhao C."/>
            <person name="O'Hagan D."/>
            <person name="Deng Z."/>
        </authorList>
    </citation>
    <scope>NUCLEOTIDE SEQUENCE [LARGE SCALE GENOMIC DNA]</scope>
    <source>
        <strain evidence="7">ATCC 35852 / DSM 46488 / JCM 4925 / NBRC 14057 / NRRL 8057</strain>
    </source>
</reference>
<sequence>MFRGGRRATSRLAAVVLASGLVAAGAVVGTGSAVADETPAAGGATAVLGGLTIADNATIEGPRGPEHVRAGLFEMSVDNGGNIKTYCIDIHNPTQERARYHEVAWSASSLGSNPDAGKIKWILTHSFPSVDSDALAKEIGVSSLTAGQAAAGTQVAIWRYSDHAKVTADNENAEKLADYLYQHADTSSEPGASLSLTLPAVSGKSGSRIGPVTVHTNAKSAQVTQPGQSGVKVVDANGKPVTSAVDGSKLYFDVPAGTPDGSATLNVHATTSLPVGRVFTDASADATSDSHSQTQILAGSSDSSVSAQATATWAKQGPIPAVSAMVDCAKNGVDVVTTNKGDEAFTFTLAGKQYTVAPGKSETVTVPVKEGQHYAIKISGPKGFEKTFNGILNCKTAGSNGGSTGGSSASPSPAPSSASAGGSATGGSTTGGSNLAETGSSSATPVIAGVAVALVVVGGGTVFFFRKRKSAGAGQ</sequence>
<keyword evidence="7" id="KW-1185">Reference proteome</keyword>
<dbReference type="KEGG" id="scy:SCATT_17830"/>
<evidence type="ECO:0000256" key="1">
    <source>
        <dbReference type="SAM" id="MobiDB-lite"/>
    </source>
</evidence>
<dbReference type="Pfam" id="PF05506">
    <property type="entry name" value="PLipase_C_C"/>
    <property type="match status" value="1"/>
</dbReference>